<dbReference type="EMBL" id="AMYD01002343">
    <property type="protein sequence ID" value="EQB49400.1"/>
    <property type="molecule type" value="Genomic_DNA"/>
</dbReference>
<evidence type="ECO:0000313" key="1">
    <source>
        <dbReference type="EMBL" id="EQB49400.1"/>
    </source>
</evidence>
<protein>
    <submittedName>
        <fullName evidence="1">Beta-1,6-galactanase</fullName>
    </submittedName>
</protein>
<evidence type="ECO:0000313" key="2">
    <source>
        <dbReference type="Proteomes" id="UP000015530"/>
    </source>
</evidence>
<comment type="caution">
    <text evidence="1">The sequence shown here is derived from an EMBL/GenBank/DDBJ whole genome shotgun (WGS) entry which is preliminary data.</text>
</comment>
<dbReference type="PANTHER" id="PTHR31263:SF0">
    <property type="entry name" value="CELLULASE FAMILY PROTEIN (AFU_ORTHOLOGUE AFUA_5G14560)"/>
    <property type="match status" value="1"/>
</dbReference>
<organism evidence="1 2">
    <name type="scientific">Colletotrichum gloeosporioides (strain Cg-14)</name>
    <name type="common">Anthracnose fungus</name>
    <name type="synonym">Glomerella cingulata</name>
    <dbReference type="NCBI Taxonomy" id="1237896"/>
    <lineage>
        <taxon>Eukaryota</taxon>
        <taxon>Fungi</taxon>
        <taxon>Dikarya</taxon>
        <taxon>Ascomycota</taxon>
        <taxon>Pezizomycotina</taxon>
        <taxon>Sordariomycetes</taxon>
        <taxon>Hypocreomycetidae</taxon>
        <taxon>Glomerellales</taxon>
        <taxon>Glomerellaceae</taxon>
        <taxon>Colletotrichum</taxon>
        <taxon>Colletotrichum gloeosporioides species complex</taxon>
    </lineage>
</organism>
<reference evidence="2" key="1">
    <citation type="journal article" date="2013" name="Mol. Plant Microbe Interact.">
        <title>Global aspects of pacC regulation of pathogenicity genes in Colletotrichum gloeosporioides as revealed by transcriptome analysis.</title>
        <authorList>
            <person name="Alkan N."/>
            <person name="Meng X."/>
            <person name="Friedlander G."/>
            <person name="Reuveni E."/>
            <person name="Sukno S."/>
            <person name="Sherman A."/>
            <person name="Thon M."/>
            <person name="Fluhr R."/>
            <person name="Prusky D."/>
        </authorList>
    </citation>
    <scope>NUCLEOTIDE SEQUENCE [LARGE SCALE GENOMIC DNA]</scope>
    <source>
        <strain evidence="2">Cg-14</strain>
    </source>
</reference>
<sequence>MKPTLALVYAIPVIATQTAKIANNVLFGRDNTTGIWPYGPFRTAGRDIVNSRNETIVWAGLNWPLSGETMIPEGVEYQSVSDILDLVKSAGFNMLRMPFAIQMVDQIYERNGSDVALKEALINRMQRY</sequence>
<proteinExistence type="predicted"/>
<dbReference type="Gene3D" id="3.20.20.80">
    <property type="entry name" value="Glycosidases"/>
    <property type="match status" value="1"/>
</dbReference>
<dbReference type="AlphaFoldDB" id="T0LMB6"/>
<accession>T0LMB6</accession>
<dbReference type="InterPro" id="IPR017853">
    <property type="entry name" value="GH"/>
</dbReference>
<name>T0LMB6_COLGC</name>
<dbReference type="HOGENOM" id="CLU_1959399_0_0_1"/>
<dbReference type="eggNOG" id="ENOG502QUKB">
    <property type="taxonomic scope" value="Eukaryota"/>
</dbReference>
<dbReference type="PANTHER" id="PTHR31263">
    <property type="entry name" value="CELLULASE FAMILY PROTEIN (AFU_ORTHOLOGUE AFUA_5G14560)"/>
    <property type="match status" value="1"/>
</dbReference>
<dbReference type="OrthoDB" id="442731at2759"/>
<gene>
    <name evidence="1" type="ORF">CGLO_11271</name>
</gene>
<dbReference type="SUPFAM" id="SSF51445">
    <property type="entry name" value="(Trans)glycosidases"/>
    <property type="match status" value="1"/>
</dbReference>
<dbReference type="Proteomes" id="UP000015530">
    <property type="component" value="Unassembled WGS sequence"/>
</dbReference>